<evidence type="ECO:0000256" key="1">
    <source>
        <dbReference type="SAM" id="Phobius"/>
    </source>
</evidence>
<organism evidence="2 3">
    <name type="scientific">Roseateles toxinivorans</name>
    <dbReference type="NCBI Taxonomy" id="270368"/>
    <lineage>
        <taxon>Bacteria</taxon>
        <taxon>Pseudomonadati</taxon>
        <taxon>Pseudomonadota</taxon>
        <taxon>Betaproteobacteria</taxon>
        <taxon>Burkholderiales</taxon>
        <taxon>Sphaerotilaceae</taxon>
        <taxon>Roseateles</taxon>
    </lineage>
</organism>
<accession>A0A4R6QHZ1</accession>
<dbReference type="AlphaFoldDB" id="A0A4R6QHZ1"/>
<proteinExistence type="predicted"/>
<dbReference type="InParanoid" id="A0A4R6QHZ1"/>
<feature type="transmembrane region" description="Helical" evidence="1">
    <location>
        <begin position="110"/>
        <end position="127"/>
    </location>
</feature>
<evidence type="ECO:0000313" key="2">
    <source>
        <dbReference type="EMBL" id="TDP62821.1"/>
    </source>
</evidence>
<name>A0A4R6QHZ1_9BURK</name>
<dbReference type="RefSeq" id="WP_133702842.1">
    <property type="nucleotide sequence ID" value="NZ_SNXS01000006.1"/>
</dbReference>
<comment type="caution">
    <text evidence="2">The sequence shown here is derived from an EMBL/GenBank/DDBJ whole genome shotgun (WGS) entry which is preliminary data.</text>
</comment>
<dbReference type="EMBL" id="SNXS01000006">
    <property type="protein sequence ID" value="TDP62821.1"/>
    <property type="molecule type" value="Genomic_DNA"/>
</dbReference>
<reference evidence="2 3" key="1">
    <citation type="submission" date="2019-03" db="EMBL/GenBank/DDBJ databases">
        <title>Genomic Encyclopedia of Type Strains, Phase IV (KMG-IV): sequencing the most valuable type-strain genomes for metagenomic binning, comparative biology and taxonomic classification.</title>
        <authorList>
            <person name="Goeker M."/>
        </authorList>
    </citation>
    <scope>NUCLEOTIDE SEQUENCE [LARGE SCALE GENOMIC DNA]</scope>
    <source>
        <strain evidence="2 3">DSM 16998</strain>
    </source>
</reference>
<feature type="transmembrane region" description="Helical" evidence="1">
    <location>
        <begin position="12"/>
        <end position="31"/>
    </location>
</feature>
<evidence type="ECO:0000313" key="3">
    <source>
        <dbReference type="Proteomes" id="UP000295361"/>
    </source>
</evidence>
<dbReference type="Proteomes" id="UP000295361">
    <property type="component" value="Unassembled WGS sequence"/>
</dbReference>
<gene>
    <name evidence="2" type="ORF">DES47_106116</name>
</gene>
<dbReference type="OrthoDB" id="9815205at2"/>
<feature type="transmembrane region" description="Helical" evidence="1">
    <location>
        <begin position="51"/>
        <end position="69"/>
    </location>
</feature>
<keyword evidence="1" id="KW-0812">Transmembrane</keyword>
<sequence>MFEMTHTPARVTARWLITALVALAELVHLAWQVFHGGIQRHHLLNQADLPAISNAWGAVFLPLLAWFLAGRMLRRANGPLAAKALAVAAFGSLVAGIALSLAFVSGNADAPAYVLLGIILVSLVLPTCRSEYVLGFVLGMCITFGPILPALVATVIAAVSAIAHYLVRPALGWALARVRA</sequence>
<keyword evidence="3" id="KW-1185">Reference proteome</keyword>
<feature type="transmembrane region" description="Helical" evidence="1">
    <location>
        <begin position="134"/>
        <end position="167"/>
    </location>
</feature>
<keyword evidence="1" id="KW-1133">Transmembrane helix</keyword>
<protein>
    <submittedName>
        <fullName evidence="2">Uncharacterized protein</fullName>
    </submittedName>
</protein>
<keyword evidence="1" id="KW-0472">Membrane</keyword>
<feature type="transmembrane region" description="Helical" evidence="1">
    <location>
        <begin position="81"/>
        <end position="104"/>
    </location>
</feature>